<evidence type="ECO:0000313" key="4">
    <source>
        <dbReference type="EMBL" id="KAJ3044258.1"/>
    </source>
</evidence>
<dbReference type="PANTHER" id="PTHR21683:SF3">
    <property type="entry name" value="CILIA AND FLAGELLA ASSOCIATED PROTEIN 100"/>
    <property type="match status" value="1"/>
</dbReference>
<feature type="non-terminal residue" evidence="4">
    <location>
        <position position="1"/>
    </location>
</feature>
<evidence type="ECO:0000256" key="1">
    <source>
        <dbReference type="ARBA" id="ARBA00023054"/>
    </source>
</evidence>
<dbReference type="InterPro" id="IPR025252">
    <property type="entry name" value="DUF4200"/>
</dbReference>
<dbReference type="EMBL" id="JADGJD010001302">
    <property type="protein sequence ID" value="KAJ3044258.1"/>
    <property type="molecule type" value="Genomic_DNA"/>
</dbReference>
<protein>
    <submittedName>
        <fullName evidence="4">Coiled-coil domain-containing protein 38</fullName>
    </submittedName>
</protein>
<keyword evidence="1 2" id="KW-0175">Coiled coil</keyword>
<feature type="coiled-coil region" evidence="2">
    <location>
        <begin position="100"/>
        <end position="187"/>
    </location>
</feature>
<dbReference type="GO" id="GO:0005856">
    <property type="term" value="C:cytoskeleton"/>
    <property type="evidence" value="ECO:0007669"/>
    <property type="project" value="UniProtKB-ARBA"/>
</dbReference>
<gene>
    <name evidence="4" type="primary">CCDC38</name>
    <name evidence="4" type="ORF">HK097_001540</name>
</gene>
<evidence type="ECO:0000256" key="2">
    <source>
        <dbReference type="SAM" id="Coils"/>
    </source>
</evidence>
<reference evidence="4" key="1">
    <citation type="submission" date="2020-05" db="EMBL/GenBank/DDBJ databases">
        <title>Phylogenomic resolution of chytrid fungi.</title>
        <authorList>
            <person name="Stajich J.E."/>
            <person name="Amses K."/>
            <person name="Simmons R."/>
            <person name="Seto K."/>
            <person name="Myers J."/>
            <person name="Bonds A."/>
            <person name="Quandt C.A."/>
            <person name="Barry K."/>
            <person name="Liu P."/>
            <person name="Grigoriev I."/>
            <person name="Longcore J.E."/>
            <person name="James T.Y."/>
        </authorList>
    </citation>
    <scope>NUCLEOTIDE SEQUENCE</scope>
    <source>
        <strain evidence="4">JEL0318</strain>
    </source>
</reference>
<proteinExistence type="predicted"/>
<dbReference type="AlphaFoldDB" id="A0AAD5SC95"/>
<dbReference type="InterPro" id="IPR051147">
    <property type="entry name" value="CFAP_domain-containing"/>
</dbReference>
<accession>A0AAD5SC95</accession>
<comment type="caution">
    <text evidence="4">The sequence shown here is derived from an EMBL/GenBank/DDBJ whole genome shotgun (WGS) entry which is preliminary data.</text>
</comment>
<evidence type="ECO:0000259" key="3">
    <source>
        <dbReference type="Pfam" id="PF13863"/>
    </source>
</evidence>
<dbReference type="Pfam" id="PF13863">
    <property type="entry name" value="DUF4200"/>
    <property type="match status" value="1"/>
</dbReference>
<evidence type="ECO:0000313" key="5">
    <source>
        <dbReference type="Proteomes" id="UP001212841"/>
    </source>
</evidence>
<dbReference type="PANTHER" id="PTHR21683">
    <property type="entry name" value="COILED-COIL DOMAIN-CONTAINING PROTEIN 42 LIKE-2-LIKE-RELATED"/>
    <property type="match status" value="1"/>
</dbReference>
<feature type="domain" description="DUF4200" evidence="3">
    <location>
        <begin position="86"/>
        <end position="204"/>
    </location>
</feature>
<keyword evidence="5" id="KW-1185">Reference proteome</keyword>
<sequence length="213" mass="25452">MPSDVEVFALREEERRLKQEAKEKLKNANIYDKNVVQRKNFKALLAEDPDDIEFYEQLRKRDADKILINRQTPADRHFKKENLHDFIAKKREMFLVQYALGVKREEMRKLEEIAQAEEQKLLDDEKALEEDAAKFDAFLKENDKNSVEAIKRAENETKAKLEKIQEIKKLNVQIMSIRSEMSKNEDQLKDLQRYRVFLDKLTPREALEEGRRR</sequence>
<dbReference type="Proteomes" id="UP001212841">
    <property type="component" value="Unassembled WGS sequence"/>
</dbReference>
<organism evidence="4 5">
    <name type="scientific">Rhizophlyctis rosea</name>
    <dbReference type="NCBI Taxonomy" id="64517"/>
    <lineage>
        <taxon>Eukaryota</taxon>
        <taxon>Fungi</taxon>
        <taxon>Fungi incertae sedis</taxon>
        <taxon>Chytridiomycota</taxon>
        <taxon>Chytridiomycota incertae sedis</taxon>
        <taxon>Chytridiomycetes</taxon>
        <taxon>Rhizophlyctidales</taxon>
        <taxon>Rhizophlyctidaceae</taxon>
        <taxon>Rhizophlyctis</taxon>
    </lineage>
</organism>
<name>A0AAD5SC95_9FUNG</name>